<dbReference type="Pfam" id="PF25164">
    <property type="entry name" value="CoiA_N"/>
    <property type="match status" value="1"/>
</dbReference>
<dbReference type="Pfam" id="PF06054">
    <property type="entry name" value="CoiA_nuc"/>
    <property type="match status" value="1"/>
</dbReference>
<dbReference type="RefSeq" id="WP_097815288.1">
    <property type="nucleotide sequence ID" value="NZ_NVPQ01000017.1"/>
</dbReference>
<protein>
    <submittedName>
        <fullName evidence="3">Competence protein CoiA-like family</fullName>
    </submittedName>
</protein>
<evidence type="ECO:0000313" key="4">
    <source>
        <dbReference type="Proteomes" id="UP000220111"/>
    </source>
</evidence>
<proteinExistence type="predicted"/>
<evidence type="ECO:0000313" key="3">
    <source>
        <dbReference type="EMBL" id="PDY42057.1"/>
    </source>
</evidence>
<dbReference type="AlphaFoldDB" id="A0A2A7BV66"/>
<dbReference type="EMBL" id="NVPQ01000017">
    <property type="protein sequence ID" value="PDY42057.1"/>
    <property type="molecule type" value="Genomic_DNA"/>
</dbReference>
<gene>
    <name evidence="3" type="ORF">COO17_08910</name>
</gene>
<feature type="domain" description="Competence protein CoiA nuclease-like" evidence="1">
    <location>
        <begin position="120"/>
        <end position="202"/>
    </location>
</feature>
<reference evidence="3 4" key="1">
    <citation type="submission" date="2017-09" db="EMBL/GenBank/DDBJ databases">
        <title>Large-scale bioinformatics analysis of Bacillus genomes uncovers conserved roles of natural products in bacterial physiology.</title>
        <authorList>
            <consortium name="Agbiome Team Llc"/>
            <person name="Bleich R.M."/>
            <person name="Grubbs K.J."/>
            <person name="Santa Maria K.C."/>
            <person name="Allen S.E."/>
            <person name="Farag S."/>
            <person name="Shank E.A."/>
            <person name="Bowers A."/>
        </authorList>
    </citation>
    <scope>NUCLEOTIDE SEQUENCE [LARGE SCALE GENOMIC DNA]</scope>
    <source>
        <strain evidence="3 4">AFS098222</strain>
    </source>
</reference>
<evidence type="ECO:0000259" key="1">
    <source>
        <dbReference type="Pfam" id="PF06054"/>
    </source>
</evidence>
<organism evidence="3 4">
    <name type="scientific">Bacillus wiedmannii</name>
    <dbReference type="NCBI Taxonomy" id="1890302"/>
    <lineage>
        <taxon>Bacteria</taxon>
        <taxon>Bacillati</taxon>
        <taxon>Bacillota</taxon>
        <taxon>Bacilli</taxon>
        <taxon>Bacillales</taxon>
        <taxon>Bacillaceae</taxon>
        <taxon>Bacillus</taxon>
        <taxon>Bacillus cereus group</taxon>
    </lineage>
</organism>
<name>A0A2A7BV66_9BACI</name>
<comment type="caution">
    <text evidence="3">The sequence shown here is derived from an EMBL/GenBank/DDBJ whole genome shotgun (WGS) entry which is preliminary data.</text>
</comment>
<dbReference type="InterPro" id="IPR010330">
    <property type="entry name" value="CoiA_nuc"/>
</dbReference>
<accession>A0A2A7BV66</accession>
<dbReference type="Proteomes" id="UP000220111">
    <property type="component" value="Unassembled WGS sequence"/>
</dbReference>
<evidence type="ECO:0000259" key="2">
    <source>
        <dbReference type="Pfam" id="PF25164"/>
    </source>
</evidence>
<feature type="domain" description="Competence protein CoiA-like N-terminal" evidence="2">
    <location>
        <begin position="24"/>
        <end position="66"/>
    </location>
</feature>
<dbReference type="InterPro" id="IPR057253">
    <property type="entry name" value="CoiA-like_N"/>
</dbReference>
<sequence length="422" mass="49734">MREALHVLDADFIKLTNSETQEEITNLKKLAKKELFKCPYCNALLTVKYGEIRGAYFSHLHSEACEESKVINEAEKKYSQQITRETKLHKVLIDIIFDELTVKAKTYQNILVDYGYKVKPKLKEHPDIWVKLANKEYAISIITNVKPAQDTALARQIIKRHNYYIEQGMEPIWFIEKNEYSIEKEKNSLILWDAELTISAKTTEDKKWDSLLKSELQDKLFFNYPASSNINSSNIDTRSLYYVFSSEEKIMVKVQRFLKDRTLKPFRSFLINEGYELHFADALIIENGFKLSNPTKEESDRETFKNNLQHKKKQHLEYMNSQVEMTYTNEESTQPFTHTRSHQEKLKTNSQKNISYSTLIILLKEEIGLTPREQMELWTKYMPLIGIKNSQTVWNLTVENNCQTFEDLKKILKKPEHWITSK</sequence>